<dbReference type="Gene3D" id="3.40.120.10">
    <property type="entry name" value="Alpha-D-Glucose-1,6-Bisphosphate, subunit A, domain 3"/>
    <property type="match status" value="3"/>
</dbReference>
<dbReference type="InterPro" id="IPR005846">
    <property type="entry name" value="A-D-PHexomutase_a/b/a-III"/>
</dbReference>
<comment type="similarity">
    <text evidence="2">Belongs to the phosphohexose mutase family.</text>
</comment>
<evidence type="ECO:0000256" key="6">
    <source>
        <dbReference type="ARBA" id="ARBA00023235"/>
    </source>
</evidence>
<reference evidence="10 11" key="1">
    <citation type="submission" date="2024-02" db="EMBL/GenBank/DDBJ databases">
        <title>Chromosome-scale genome assembly of the rough periwinkle Littorina saxatilis.</title>
        <authorList>
            <person name="De Jode A."/>
            <person name="Faria R."/>
            <person name="Formenti G."/>
            <person name="Sims Y."/>
            <person name="Smith T.P."/>
            <person name="Tracey A."/>
            <person name="Wood J.M.D."/>
            <person name="Zagrodzka Z.B."/>
            <person name="Johannesson K."/>
            <person name="Butlin R.K."/>
            <person name="Leder E.H."/>
        </authorList>
    </citation>
    <scope>NUCLEOTIDE SEQUENCE [LARGE SCALE GENOMIC DNA]</scope>
    <source>
        <strain evidence="10">Snail1</strain>
        <tissue evidence="10">Muscle</tissue>
    </source>
</reference>
<evidence type="ECO:0000256" key="3">
    <source>
        <dbReference type="ARBA" id="ARBA00022553"/>
    </source>
</evidence>
<evidence type="ECO:0000259" key="7">
    <source>
        <dbReference type="Pfam" id="PF02878"/>
    </source>
</evidence>
<dbReference type="InterPro" id="IPR016066">
    <property type="entry name" value="A-D-PHexomutase_CS"/>
</dbReference>
<dbReference type="InterPro" id="IPR005841">
    <property type="entry name" value="Alpha-D-phosphohexomutase_SF"/>
</dbReference>
<feature type="domain" description="Alpha-D-phosphohexomutase alpha/beta/alpha" evidence="7">
    <location>
        <begin position="51"/>
        <end position="189"/>
    </location>
</feature>
<keyword evidence="6" id="KW-0413">Isomerase</keyword>
<dbReference type="Pfam" id="PF02878">
    <property type="entry name" value="PGM_PMM_I"/>
    <property type="match status" value="1"/>
</dbReference>
<evidence type="ECO:0000256" key="1">
    <source>
        <dbReference type="ARBA" id="ARBA00001946"/>
    </source>
</evidence>
<dbReference type="GO" id="GO:0000287">
    <property type="term" value="F:magnesium ion binding"/>
    <property type="evidence" value="ECO:0007669"/>
    <property type="project" value="InterPro"/>
</dbReference>
<evidence type="ECO:0000256" key="5">
    <source>
        <dbReference type="ARBA" id="ARBA00022842"/>
    </source>
</evidence>
<dbReference type="CDD" id="cd05799">
    <property type="entry name" value="PGM2"/>
    <property type="match status" value="1"/>
</dbReference>
<evidence type="ECO:0000256" key="4">
    <source>
        <dbReference type="ARBA" id="ARBA00022723"/>
    </source>
</evidence>
<dbReference type="Proteomes" id="UP001374579">
    <property type="component" value="Unassembled WGS sequence"/>
</dbReference>
<gene>
    <name evidence="10" type="ORF">V1264_004302</name>
</gene>
<dbReference type="AlphaFoldDB" id="A0AAN9B149"/>
<dbReference type="FunFam" id="3.40.120.10:FF:000017">
    <property type="entry name" value="glucose 1,6-bisphosphate synthase"/>
    <property type="match status" value="1"/>
</dbReference>
<comment type="cofactor">
    <cofactor evidence="1">
        <name>Mg(2+)</name>
        <dbReference type="ChEBI" id="CHEBI:18420"/>
    </cofactor>
</comment>
<dbReference type="Pfam" id="PF02879">
    <property type="entry name" value="PGM_PMM_II"/>
    <property type="match status" value="1"/>
</dbReference>
<dbReference type="InterPro" id="IPR016055">
    <property type="entry name" value="A-D-PHexomutase_a/b/a-I/II/III"/>
</dbReference>
<protein>
    <recommendedName>
        <fullName evidence="12">Phosphoglucomutase-2</fullName>
    </recommendedName>
</protein>
<dbReference type="PANTHER" id="PTHR45745">
    <property type="entry name" value="PHOSPHOMANNOMUTASE 45A"/>
    <property type="match status" value="1"/>
</dbReference>
<keyword evidence="5" id="KW-0460">Magnesium</keyword>
<keyword evidence="4" id="KW-0479">Metal-binding</keyword>
<dbReference type="GO" id="GO:0005975">
    <property type="term" value="P:carbohydrate metabolic process"/>
    <property type="evidence" value="ECO:0007669"/>
    <property type="project" value="InterPro"/>
</dbReference>
<dbReference type="PROSITE" id="PS00710">
    <property type="entry name" value="PGM_PMM"/>
    <property type="match status" value="1"/>
</dbReference>
<dbReference type="InterPro" id="IPR005845">
    <property type="entry name" value="A-D-PHexomutase_a/b/a-II"/>
</dbReference>
<keyword evidence="11" id="KW-1185">Reference proteome</keyword>
<dbReference type="Pfam" id="PF02880">
    <property type="entry name" value="PGM_PMM_III"/>
    <property type="match status" value="1"/>
</dbReference>
<evidence type="ECO:0000313" key="11">
    <source>
        <dbReference type="Proteomes" id="UP001374579"/>
    </source>
</evidence>
<evidence type="ECO:0008006" key="12">
    <source>
        <dbReference type="Google" id="ProtNLM"/>
    </source>
</evidence>
<dbReference type="PANTHER" id="PTHR45745:SF1">
    <property type="entry name" value="PHOSPHOGLUCOMUTASE 2B-RELATED"/>
    <property type="match status" value="1"/>
</dbReference>
<dbReference type="EMBL" id="JBAMIC010000013">
    <property type="protein sequence ID" value="KAK7097301.1"/>
    <property type="molecule type" value="Genomic_DNA"/>
</dbReference>
<evidence type="ECO:0000313" key="10">
    <source>
        <dbReference type="EMBL" id="KAK7097301.1"/>
    </source>
</evidence>
<dbReference type="SUPFAM" id="SSF55957">
    <property type="entry name" value="Phosphoglucomutase, C-terminal domain"/>
    <property type="match status" value="1"/>
</dbReference>
<evidence type="ECO:0000259" key="8">
    <source>
        <dbReference type="Pfam" id="PF02879"/>
    </source>
</evidence>
<dbReference type="GO" id="GO:0006166">
    <property type="term" value="P:purine ribonucleoside salvage"/>
    <property type="evidence" value="ECO:0007669"/>
    <property type="project" value="TreeGrafter"/>
</dbReference>
<dbReference type="SUPFAM" id="SSF53738">
    <property type="entry name" value="Phosphoglucomutase, first 3 domains"/>
    <property type="match status" value="3"/>
</dbReference>
<keyword evidence="3" id="KW-0597">Phosphoprotein</keyword>
<dbReference type="InterPro" id="IPR005844">
    <property type="entry name" value="A-D-PHexomutase_a/b/a-I"/>
</dbReference>
<organism evidence="10 11">
    <name type="scientific">Littorina saxatilis</name>
    <dbReference type="NCBI Taxonomy" id="31220"/>
    <lineage>
        <taxon>Eukaryota</taxon>
        <taxon>Metazoa</taxon>
        <taxon>Spiralia</taxon>
        <taxon>Lophotrochozoa</taxon>
        <taxon>Mollusca</taxon>
        <taxon>Gastropoda</taxon>
        <taxon>Caenogastropoda</taxon>
        <taxon>Littorinimorpha</taxon>
        <taxon>Littorinoidea</taxon>
        <taxon>Littorinidae</taxon>
        <taxon>Littorina</taxon>
    </lineage>
</organism>
<dbReference type="PRINTS" id="PR00509">
    <property type="entry name" value="PGMPMM"/>
</dbReference>
<dbReference type="GO" id="GO:0008973">
    <property type="term" value="F:phosphopentomutase activity"/>
    <property type="evidence" value="ECO:0007669"/>
    <property type="project" value="TreeGrafter"/>
</dbReference>
<evidence type="ECO:0000259" key="9">
    <source>
        <dbReference type="Pfam" id="PF02880"/>
    </source>
</evidence>
<proteinExistence type="inferred from homology"/>
<accession>A0AAN9B149</accession>
<feature type="domain" description="Alpha-D-phosphohexomutase alpha/beta/alpha" evidence="9">
    <location>
        <begin position="334"/>
        <end position="454"/>
    </location>
</feature>
<name>A0AAN9B149_9CAEN</name>
<feature type="domain" description="Alpha-D-phosphohexomutase alpha/beta/alpha" evidence="8">
    <location>
        <begin position="218"/>
        <end position="322"/>
    </location>
</feature>
<dbReference type="InterPro" id="IPR036900">
    <property type="entry name" value="A-D-PHexomutase_C_sf"/>
</dbReference>
<sequence>MAGIGTGDSELDALVQQWLEWDKNDFTRQEIMSLAQAKKSQELEKRLETRMEFGTAGLRARMGAGNSMMNDMTIVQTAQGLVQYVLKANPAVKQKGIVFGYDGRHRSDKWAKISATVCINNGIPVYLFTRTCPTPYVAFSIRHFGAACGVMVTASHNPKEDNGYKVYWENGAQIVSPIDKGIAQSILDNLEPQRASWDTSVVVNSQLCKDPYDEAHKAYLAAVTSLCYHRDTNNSSKLRVVYTAMHGVGYPYVLESFRAFNLNMPIPVKEQIEPDPEFPTVTYPNPEEGKGALKLAIKKANDTGCPIIVANDPDADRLAVAEKLPSGEWKIFSGNELGALLGNWMWVSYRKQNPTVPGGDIYMIASTVSSKILNTMASYEGFKFEETLTGFKWMANKADELQKQGKTVLFAFEEAIGFMCGTNVLDKDGVSAAAIITEYASQLYARNSTLEKELETIYGRYGYHLSSNSYFICHDSATIARMFEELRNMGGRGKYPEFCGPYKISSVRDLTTGYDSSQPDKKPLLPVSKSSQMITFTFENGCVATLRTSGTEPKIKYYTEHRPDPSKGLDRAAAERELEDIVNNIKKNFFQPEKLGLISRSDS</sequence>
<dbReference type="GO" id="GO:0005634">
    <property type="term" value="C:nucleus"/>
    <property type="evidence" value="ECO:0007669"/>
    <property type="project" value="TreeGrafter"/>
</dbReference>
<comment type="caution">
    <text evidence="10">The sequence shown here is derived from an EMBL/GenBank/DDBJ whole genome shotgun (WGS) entry which is preliminary data.</text>
</comment>
<evidence type="ECO:0000256" key="2">
    <source>
        <dbReference type="ARBA" id="ARBA00010231"/>
    </source>
</evidence>